<organism evidence="1">
    <name type="scientific">Siphoviridae sp. ctOba29</name>
    <dbReference type="NCBI Taxonomy" id="2825480"/>
    <lineage>
        <taxon>Viruses</taxon>
        <taxon>Duplodnaviria</taxon>
        <taxon>Heunggongvirae</taxon>
        <taxon>Uroviricota</taxon>
        <taxon>Caudoviricetes</taxon>
    </lineage>
</organism>
<protein>
    <submittedName>
        <fullName evidence="1">Uncharacterized protein</fullName>
    </submittedName>
</protein>
<sequence>MNYIKINGNSFDVNVAISKYNENFSVRRPYSDLKTH</sequence>
<evidence type="ECO:0000313" key="1">
    <source>
        <dbReference type="EMBL" id="DAD98947.1"/>
    </source>
</evidence>
<name>A0A8S5NYB0_9CAUD</name>
<reference evidence="1" key="1">
    <citation type="journal article" date="2021" name="Proc. Natl. Acad. Sci. U.S.A.">
        <title>A Catalog of Tens of Thousands of Viruses from Human Metagenomes Reveals Hidden Associations with Chronic Diseases.</title>
        <authorList>
            <person name="Tisza M.J."/>
            <person name="Buck C.B."/>
        </authorList>
    </citation>
    <scope>NUCLEOTIDE SEQUENCE</scope>
    <source>
        <strain evidence="1">CtOba29</strain>
    </source>
</reference>
<accession>A0A8S5NYB0</accession>
<dbReference type="EMBL" id="BK015271">
    <property type="protein sequence ID" value="DAD98947.1"/>
    <property type="molecule type" value="Genomic_DNA"/>
</dbReference>
<proteinExistence type="predicted"/>